<dbReference type="InterPro" id="IPR029383">
    <property type="entry name" value="ARL6IP6"/>
</dbReference>
<feature type="transmembrane region" description="Helical" evidence="1">
    <location>
        <begin position="174"/>
        <end position="195"/>
    </location>
</feature>
<keyword evidence="1" id="KW-0472">Membrane</keyword>
<dbReference type="Proteomes" id="UP001066276">
    <property type="component" value="Chromosome 3_1"/>
</dbReference>
<evidence type="ECO:0000313" key="2">
    <source>
        <dbReference type="EMBL" id="KAJ1188571.1"/>
    </source>
</evidence>
<feature type="transmembrane region" description="Helical" evidence="1">
    <location>
        <begin position="121"/>
        <end position="147"/>
    </location>
</feature>
<gene>
    <name evidence="2" type="ORF">NDU88_005330</name>
</gene>
<name>A0AAV7UIY1_PLEWA</name>
<keyword evidence="1" id="KW-1133">Transmembrane helix</keyword>
<dbReference type="PANTHER" id="PTHR28640">
    <property type="entry name" value="ADP-RIBOSYLATION FACTOR-LIKE PROTEIN 6-INTERACTING PROTEIN 6"/>
    <property type="match status" value="1"/>
</dbReference>
<proteinExistence type="predicted"/>
<evidence type="ECO:0000256" key="1">
    <source>
        <dbReference type="SAM" id="Phobius"/>
    </source>
</evidence>
<sequence>MALSRSARRGGSRRTLISGAVLEEEGEGGSMLQQVPRNLDPDLAVATPTTFREGLLAPNDFLPSVCAPARGNKWPARLLSVFCCLILVAGLAFLLAFFFVFMKELPSEKTKNEDGMETQLLGFWSLLVLSLTAGLSCCSFSWTVTYFDSFEPGMFPPTPLSPARFRRMTGHSFHMGYSMALLNGIVAALTVVWSLM</sequence>
<protein>
    <recommendedName>
        <fullName evidence="4">ADP-ribosylation factor-like protein 6-interacting protein 6</fullName>
    </recommendedName>
</protein>
<evidence type="ECO:0008006" key="4">
    <source>
        <dbReference type="Google" id="ProtNLM"/>
    </source>
</evidence>
<evidence type="ECO:0000313" key="3">
    <source>
        <dbReference type="Proteomes" id="UP001066276"/>
    </source>
</evidence>
<comment type="caution">
    <text evidence="2">The sequence shown here is derived from an EMBL/GenBank/DDBJ whole genome shotgun (WGS) entry which is preliminary data.</text>
</comment>
<feature type="transmembrane region" description="Helical" evidence="1">
    <location>
        <begin position="78"/>
        <end position="101"/>
    </location>
</feature>
<accession>A0AAV7UIY1</accession>
<dbReference type="Pfam" id="PF15062">
    <property type="entry name" value="ARL6IP6"/>
    <property type="match status" value="1"/>
</dbReference>
<organism evidence="2 3">
    <name type="scientific">Pleurodeles waltl</name>
    <name type="common">Iberian ribbed newt</name>
    <dbReference type="NCBI Taxonomy" id="8319"/>
    <lineage>
        <taxon>Eukaryota</taxon>
        <taxon>Metazoa</taxon>
        <taxon>Chordata</taxon>
        <taxon>Craniata</taxon>
        <taxon>Vertebrata</taxon>
        <taxon>Euteleostomi</taxon>
        <taxon>Amphibia</taxon>
        <taxon>Batrachia</taxon>
        <taxon>Caudata</taxon>
        <taxon>Salamandroidea</taxon>
        <taxon>Salamandridae</taxon>
        <taxon>Pleurodelinae</taxon>
        <taxon>Pleurodeles</taxon>
    </lineage>
</organism>
<dbReference type="PANTHER" id="PTHR28640:SF1">
    <property type="entry name" value="ADP-RIBOSYLATION FACTOR-LIKE PROTEIN 6-INTERACTING PROTEIN 6"/>
    <property type="match status" value="1"/>
</dbReference>
<keyword evidence="3" id="KW-1185">Reference proteome</keyword>
<dbReference type="AlphaFoldDB" id="A0AAV7UIY1"/>
<reference evidence="2" key="1">
    <citation type="journal article" date="2022" name="bioRxiv">
        <title>Sequencing and chromosome-scale assembly of the giantPleurodeles waltlgenome.</title>
        <authorList>
            <person name="Brown T."/>
            <person name="Elewa A."/>
            <person name="Iarovenko S."/>
            <person name="Subramanian E."/>
            <person name="Araus A.J."/>
            <person name="Petzold A."/>
            <person name="Susuki M."/>
            <person name="Suzuki K.-i.T."/>
            <person name="Hayashi T."/>
            <person name="Toyoda A."/>
            <person name="Oliveira C."/>
            <person name="Osipova E."/>
            <person name="Leigh N.D."/>
            <person name="Simon A."/>
            <person name="Yun M.H."/>
        </authorList>
    </citation>
    <scope>NUCLEOTIDE SEQUENCE</scope>
    <source>
        <strain evidence="2">20211129_DDA</strain>
        <tissue evidence="2">Liver</tissue>
    </source>
</reference>
<keyword evidence="1" id="KW-0812">Transmembrane</keyword>
<dbReference type="EMBL" id="JANPWB010000005">
    <property type="protein sequence ID" value="KAJ1188571.1"/>
    <property type="molecule type" value="Genomic_DNA"/>
</dbReference>